<proteinExistence type="predicted"/>
<name>A0A8H8DBE8_9ASCO</name>
<feature type="compositionally biased region" description="Polar residues" evidence="1">
    <location>
        <begin position="143"/>
        <end position="157"/>
    </location>
</feature>
<reference evidence="2 3" key="1">
    <citation type="submission" date="2020-12" db="EMBL/GenBank/DDBJ databases">
        <title>Effect of drift, selection, and recombination on the evolution of hybrid genomes in Candida yeast pathogens.</title>
        <authorList>
            <person name="Mixao V."/>
            <person name="Ksiezopolska E."/>
            <person name="Saus E."/>
            <person name="Boekhout T."/>
            <person name="Gacser A."/>
            <person name="Gabaldon T."/>
        </authorList>
    </citation>
    <scope>NUCLEOTIDE SEQUENCE [LARGE SCALE GENOMIC DNA]</scope>
    <source>
        <strain evidence="2 3">BP57</strain>
    </source>
</reference>
<feature type="compositionally biased region" description="Polar residues" evidence="1">
    <location>
        <begin position="559"/>
        <end position="569"/>
    </location>
</feature>
<evidence type="ECO:0000313" key="2">
    <source>
        <dbReference type="EMBL" id="KAG5420338.1"/>
    </source>
</evidence>
<feature type="region of interest" description="Disordered" evidence="1">
    <location>
        <begin position="67"/>
        <end position="93"/>
    </location>
</feature>
<comment type="caution">
    <text evidence="2">The sequence shown here is derived from an EMBL/GenBank/DDBJ whole genome shotgun (WGS) entry which is preliminary data.</text>
</comment>
<feature type="compositionally biased region" description="Low complexity" evidence="1">
    <location>
        <begin position="116"/>
        <end position="130"/>
    </location>
</feature>
<feature type="region of interest" description="Disordered" evidence="1">
    <location>
        <begin position="109"/>
        <end position="194"/>
    </location>
</feature>
<dbReference type="GeneID" id="93650848"/>
<dbReference type="Proteomes" id="UP000669133">
    <property type="component" value="Unassembled WGS sequence"/>
</dbReference>
<feature type="region of interest" description="Disordered" evidence="1">
    <location>
        <begin position="558"/>
        <end position="577"/>
    </location>
</feature>
<feature type="compositionally biased region" description="Polar residues" evidence="1">
    <location>
        <begin position="475"/>
        <end position="488"/>
    </location>
</feature>
<feature type="compositionally biased region" description="Polar residues" evidence="1">
    <location>
        <begin position="433"/>
        <end position="444"/>
    </location>
</feature>
<dbReference type="EMBL" id="JAEOAQ010000002">
    <property type="protein sequence ID" value="KAG5420338.1"/>
    <property type="molecule type" value="Genomic_DNA"/>
</dbReference>
<feature type="compositionally biased region" description="Basic residues" evidence="1">
    <location>
        <begin position="158"/>
        <end position="170"/>
    </location>
</feature>
<gene>
    <name evidence="2" type="ORF">I9W82_002219</name>
</gene>
<feature type="region of interest" description="Disordered" evidence="1">
    <location>
        <begin position="382"/>
        <end position="444"/>
    </location>
</feature>
<dbReference type="AlphaFoldDB" id="A0A8H8DBE8"/>
<evidence type="ECO:0000313" key="3">
    <source>
        <dbReference type="Proteomes" id="UP000669133"/>
    </source>
</evidence>
<feature type="compositionally biased region" description="Basic and acidic residues" evidence="1">
    <location>
        <begin position="171"/>
        <end position="193"/>
    </location>
</feature>
<organism evidence="2 3">
    <name type="scientific">Candida metapsilosis</name>
    <dbReference type="NCBI Taxonomy" id="273372"/>
    <lineage>
        <taxon>Eukaryota</taxon>
        <taxon>Fungi</taxon>
        <taxon>Dikarya</taxon>
        <taxon>Ascomycota</taxon>
        <taxon>Saccharomycotina</taxon>
        <taxon>Pichiomycetes</taxon>
        <taxon>Debaryomycetaceae</taxon>
        <taxon>Candida/Lodderomyces clade</taxon>
        <taxon>Candida</taxon>
    </lineage>
</organism>
<feature type="compositionally biased region" description="Low complexity" evidence="1">
    <location>
        <begin position="530"/>
        <end position="544"/>
    </location>
</feature>
<feature type="region of interest" description="Disordered" evidence="1">
    <location>
        <begin position="457"/>
        <end position="553"/>
    </location>
</feature>
<dbReference type="OrthoDB" id="4026705at2759"/>
<accession>A0A8H8DBE8</accession>
<protein>
    <submittedName>
        <fullName evidence="2">Uncharacterized protein</fullName>
    </submittedName>
</protein>
<feature type="compositionally biased region" description="Low complexity" evidence="1">
    <location>
        <begin position="383"/>
        <end position="421"/>
    </location>
</feature>
<dbReference type="RefSeq" id="XP_067549454.1">
    <property type="nucleotide sequence ID" value="XM_067691050.1"/>
</dbReference>
<keyword evidence="3" id="KW-1185">Reference proteome</keyword>
<sequence length="654" mass="73374">MTSVIPRSSHASIVTGSSLDPFNQENDYRYPASIGTSYGHSRTHSRAVSQSNPFEVIYSNQDLTFDSTKPQSLTVPKQKPSARNFRQHSPWHSQSNYDLIAENIKTGKSPVSELANNSSSSTDNNNSSGNHHPVVTVVGSPVLQRSGSTISRSATLRNRNRIKQRNKTVKRKDLFKEKPEFKPNEENKKKSNEQKAPWFSWPKFTFPVLRKRSLKYRSVHNGQTPNFTTRHEFMNFLQMSNYNQIVGSSLPHKVKMWNYTQPLHPHPLLHWHIEEFGKKDTTIIKSGNLHSRTESVSVLDVLYQNYKTRAFELAQRRYYKRRRGGDYVKVPPPFQKLYPQDAILLSKRELHQLNTKLLVEILLRRTVAAKLEYRLGQHGTGLRSASINSFSSSPSSSSSSHSQSTTPSSSSSQSRARTSPSGRTDRRDHPKTRFSSPGSGAYQNDNLALQNQGIFQDIIPSSNGPSPKDKGGATYFQSQPKSNISSKHSLFANPFTLDPKPNIARKNEGTSPHQAKQAKPIYELTPQQQRSRSTLTSEESSASSDYKNSPLLAKESDSYTDSFTNVSSNKMRKSDSTTKTSILHYLDHLSSEASSVLEELDVGHVDGGTSVVKKSSTQQSPSAKKLGSRRTVPKNIVEPAGIIKKLNEYDLRVI</sequence>
<feature type="compositionally biased region" description="Polar residues" evidence="1">
    <location>
        <begin position="612"/>
        <end position="622"/>
    </location>
</feature>
<feature type="region of interest" description="Disordered" evidence="1">
    <location>
        <begin position="608"/>
        <end position="631"/>
    </location>
</feature>
<evidence type="ECO:0000256" key="1">
    <source>
        <dbReference type="SAM" id="MobiDB-lite"/>
    </source>
</evidence>